<dbReference type="PROSITE" id="PS51257">
    <property type="entry name" value="PROKAR_LIPOPROTEIN"/>
    <property type="match status" value="1"/>
</dbReference>
<sequence>MKTQSLIAALILATALSACATHDVHSPSVALQGKCDQKFNYSIQSTRFDETAQQISHATGCFIQTDLSKTADIQTQPVQGEFSPREAIQKAITGTSLKIVQQSANRIVIQ</sequence>
<evidence type="ECO:0000256" key="1">
    <source>
        <dbReference type="SAM" id="SignalP"/>
    </source>
</evidence>
<organism evidence="2 3">
    <name type="scientific">Acinetobacter guerrae</name>
    <dbReference type="NCBI Taxonomy" id="1843371"/>
    <lineage>
        <taxon>Bacteria</taxon>
        <taxon>Pseudomonadati</taxon>
        <taxon>Pseudomonadota</taxon>
        <taxon>Gammaproteobacteria</taxon>
        <taxon>Moraxellales</taxon>
        <taxon>Moraxellaceae</taxon>
        <taxon>Acinetobacter</taxon>
    </lineage>
</organism>
<comment type="caution">
    <text evidence="2">The sequence shown here is derived from an EMBL/GenBank/DDBJ whole genome shotgun (WGS) entry which is preliminary data.</text>
</comment>
<keyword evidence="3" id="KW-1185">Reference proteome</keyword>
<dbReference type="RefSeq" id="WP_120371145.1">
    <property type="nucleotide sequence ID" value="NZ_RAXU01000022.1"/>
</dbReference>
<accession>A0A3A8EKI6</accession>
<reference evidence="2 3" key="1">
    <citation type="submission" date="2018-09" db="EMBL/GenBank/DDBJ databases">
        <title>The draft genome of Acinetobacter spp. strains.</title>
        <authorList>
            <person name="Qin J."/>
            <person name="Feng Y."/>
            <person name="Zong Z."/>
        </authorList>
    </citation>
    <scope>NUCLEOTIDE SEQUENCE [LARGE SCALE GENOMIC DNA]</scope>
    <source>
        <strain evidence="2 3">WCHAc060096</strain>
    </source>
</reference>
<evidence type="ECO:0008006" key="4">
    <source>
        <dbReference type="Google" id="ProtNLM"/>
    </source>
</evidence>
<dbReference type="AlphaFoldDB" id="A0A3A8EKI6"/>
<feature type="chain" id="PRO_5017383829" description="Secretin/TonB short N-terminal domain-containing protein" evidence="1">
    <location>
        <begin position="21"/>
        <end position="110"/>
    </location>
</feature>
<evidence type="ECO:0000313" key="2">
    <source>
        <dbReference type="EMBL" id="RKG31260.1"/>
    </source>
</evidence>
<name>A0A3A8EKI6_9GAMM</name>
<dbReference type="Gene3D" id="3.55.50.30">
    <property type="match status" value="1"/>
</dbReference>
<proteinExistence type="predicted"/>
<dbReference type="Proteomes" id="UP000269001">
    <property type="component" value="Unassembled WGS sequence"/>
</dbReference>
<dbReference type="EMBL" id="RAXU01000022">
    <property type="protein sequence ID" value="RKG31260.1"/>
    <property type="molecule type" value="Genomic_DNA"/>
</dbReference>
<keyword evidence="1" id="KW-0732">Signal</keyword>
<feature type="signal peptide" evidence="1">
    <location>
        <begin position="1"/>
        <end position="20"/>
    </location>
</feature>
<evidence type="ECO:0000313" key="3">
    <source>
        <dbReference type="Proteomes" id="UP000269001"/>
    </source>
</evidence>
<protein>
    <recommendedName>
        <fullName evidence="4">Secretin/TonB short N-terminal domain-containing protein</fullName>
    </recommendedName>
</protein>
<gene>
    <name evidence="2" type="ORF">D7V21_14395</name>
</gene>